<evidence type="ECO:0000313" key="2">
    <source>
        <dbReference type="Proteomes" id="UP000277766"/>
    </source>
</evidence>
<accession>A0A431W3A1</accession>
<dbReference type="EMBL" id="RXPE01000003">
    <property type="protein sequence ID" value="RTR29893.1"/>
    <property type="molecule type" value="Genomic_DNA"/>
</dbReference>
<name>A0A431W3A1_9DEIO</name>
<keyword evidence="2" id="KW-1185">Reference proteome</keyword>
<protein>
    <submittedName>
        <fullName evidence="1">Uncharacterized protein</fullName>
    </submittedName>
</protein>
<gene>
    <name evidence="1" type="ORF">EJ104_02825</name>
</gene>
<proteinExistence type="predicted"/>
<comment type="caution">
    <text evidence="1">The sequence shown here is derived from an EMBL/GenBank/DDBJ whole genome shotgun (WGS) entry which is preliminary data.</text>
</comment>
<dbReference type="RefSeq" id="WP_126351237.1">
    <property type="nucleotide sequence ID" value="NZ_CP086380.1"/>
</dbReference>
<evidence type="ECO:0000313" key="1">
    <source>
        <dbReference type="EMBL" id="RTR29893.1"/>
    </source>
</evidence>
<dbReference type="AlphaFoldDB" id="A0A431W3A1"/>
<dbReference type="Proteomes" id="UP000277766">
    <property type="component" value="Unassembled WGS sequence"/>
</dbReference>
<organism evidence="1 2">
    <name type="scientific">Deinococcus radiophilus</name>
    <dbReference type="NCBI Taxonomy" id="32062"/>
    <lineage>
        <taxon>Bacteria</taxon>
        <taxon>Thermotogati</taxon>
        <taxon>Deinococcota</taxon>
        <taxon>Deinococci</taxon>
        <taxon>Deinococcales</taxon>
        <taxon>Deinococcaceae</taxon>
        <taxon>Deinococcus</taxon>
    </lineage>
</organism>
<sequence>MEALAQHPQPTTAELLRDSVARYRLTQATHHSLFAFSLADTLQAHGYTWEAVKDEAGNLVGLRLSAADGNPIQIDFQ</sequence>
<reference evidence="1 2" key="1">
    <citation type="submission" date="2018-12" db="EMBL/GenBank/DDBJ databases">
        <title>Deinococcus radiophilus ATCC 27603 genome sequencing and assembly.</title>
        <authorList>
            <person name="Maclea K.S."/>
            <person name="Maynard C.R."/>
        </authorList>
    </citation>
    <scope>NUCLEOTIDE SEQUENCE [LARGE SCALE GENOMIC DNA]</scope>
    <source>
        <strain evidence="1 2">ATCC 27603</strain>
    </source>
</reference>